<dbReference type="Proteomes" id="UP000000492">
    <property type="component" value="Chromosome"/>
</dbReference>
<organism evidence="2 3">
    <name type="scientific">Corynebacterium resistens (strain DSM 45100 / JCM 12819 / GTC 2026 / SICGH 158)</name>
    <dbReference type="NCBI Taxonomy" id="662755"/>
    <lineage>
        <taxon>Bacteria</taxon>
        <taxon>Bacillati</taxon>
        <taxon>Actinomycetota</taxon>
        <taxon>Actinomycetes</taxon>
        <taxon>Mycobacteriales</taxon>
        <taxon>Corynebacteriaceae</taxon>
        <taxon>Corynebacterium</taxon>
    </lineage>
</organism>
<dbReference type="AlphaFoldDB" id="F8E3E0"/>
<dbReference type="EMBL" id="CP002857">
    <property type="protein sequence ID" value="AEI10466.1"/>
    <property type="molecule type" value="Genomic_DNA"/>
</dbReference>
<dbReference type="HOGENOM" id="CLU_1127602_0_0_11"/>
<reference evidence="2 3" key="1">
    <citation type="journal article" date="2012" name="BMC Genomics">
        <title>Complete genome sequence, lifestyle, and multi-drug resistance of the human pathogen Corynebacterium resistens DSM 45100 isolated from blood samples of a leukemia patient.</title>
        <authorList>
            <person name="Schroder J."/>
            <person name="Maus I."/>
            <person name="Meyer K."/>
            <person name="Wordemann S."/>
            <person name="Blom J."/>
            <person name="Jaenicke S."/>
            <person name="Schneider J."/>
            <person name="Trost E."/>
            <person name="Tauch A."/>
        </authorList>
    </citation>
    <scope>NUCLEOTIDE SEQUENCE [LARGE SCALE GENOMIC DNA]</scope>
    <source>
        <strain evidence="3">DSM 45100 / JCM 12819 / CCUG 50093 / GTC 2026 / SICGH 158</strain>
    </source>
</reference>
<dbReference type="STRING" id="662755.CRES_2113"/>
<feature type="compositionally biased region" description="Basic and acidic residues" evidence="1">
    <location>
        <begin position="176"/>
        <end position="196"/>
    </location>
</feature>
<gene>
    <name evidence="2" type="ordered locus">CRES_2113</name>
</gene>
<evidence type="ECO:0000313" key="2">
    <source>
        <dbReference type="EMBL" id="AEI10466.1"/>
    </source>
</evidence>
<evidence type="ECO:0000256" key="1">
    <source>
        <dbReference type="SAM" id="MobiDB-lite"/>
    </source>
</evidence>
<accession>F8E3E0</accession>
<proteinExistence type="predicted"/>
<protein>
    <submittedName>
        <fullName evidence="2">Uncharacterized protein</fullName>
    </submittedName>
</protein>
<dbReference type="KEGG" id="crd:CRES_2113"/>
<evidence type="ECO:0000313" key="3">
    <source>
        <dbReference type="Proteomes" id="UP000000492"/>
    </source>
</evidence>
<dbReference type="eggNOG" id="ENOG5030P6V">
    <property type="taxonomic scope" value="Bacteria"/>
</dbReference>
<feature type="region of interest" description="Disordered" evidence="1">
    <location>
        <begin position="157"/>
        <end position="205"/>
    </location>
</feature>
<keyword evidence="3" id="KW-1185">Reference proteome</keyword>
<sequence>MYDPIMVVAASEEKKNAGSAQETGNLDLTCATVAIWQVETDPAVQRGDFSGAWVVTPEGITGFAAEAEWIENRHDPEAMIRTLLRYPVLLAPGTPRAPFEKLLGKGVLLIDPDATTAATHEEFAQARELFAEQAPGKRQPAWGEVPELGEFLAKVSPGVETEARDQTQSDGESDSGSDRDSGSEPEAGEKILREDSQLSPAVSQALTTARNLREWLIEWNAFDKLRARRLGQANPLHSEPKGAPLR</sequence>
<name>F8E3E0_CORRG</name>